<evidence type="ECO:0000313" key="3">
    <source>
        <dbReference type="Proteomes" id="UP000245207"/>
    </source>
</evidence>
<protein>
    <submittedName>
        <fullName evidence="2">Uncharacterized protein</fullName>
    </submittedName>
</protein>
<gene>
    <name evidence="2" type="ORF">CTI12_AA162350</name>
</gene>
<evidence type="ECO:0000313" key="2">
    <source>
        <dbReference type="EMBL" id="PWA84131.1"/>
    </source>
</evidence>
<sequence>METINDANLKCLTLIQLRDVAPILDVKCASRKNKADIIKLMLERVDTGKCTQKQVEDASKIILCIISSKKKKTEKKVEEVMTKATGGTSNGQAAPPNISVNDQFNPYHLERKQISKTS</sequence>
<organism evidence="2 3">
    <name type="scientific">Artemisia annua</name>
    <name type="common">Sweet wormwood</name>
    <dbReference type="NCBI Taxonomy" id="35608"/>
    <lineage>
        <taxon>Eukaryota</taxon>
        <taxon>Viridiplantae</taxon>
        <taxon>Streptophyta</taxon>
        <taxon>Embryophyta</taxon>
        <taxon>Tracheophyta</taxon>
        <taxon>Spermatophyta</taxon>
        <taxon>Magnoliopsida</taxon>
        <taxon>eudicotyledons</taxon>
        <taxon>Gunneridae</taxon>
        <taxon>Pentapetalae</taxon>
        <taxon>asterids</taxon>
        <taxon>campanulids</taxon>
        <taxon>Asterales</taxon>
        <taxon>Asteraceae</taxon>
        <taxon>Asteroideae</taxon>
        <taxon>Anthemideae</taxon>
        <taxon>Artemisiinae</taxon>
        <taxon>Artemisia</taxon>
    </lineage>
</organism>
<name>A0A2U1PEA9_ARTAN</name>
<accession>A0A2U1PEA9</accession>
<dbReference type="Proteomes" id="UP000245207">
    <property type="component" value="Unassembled WGS sequence"/>
</dbReference>
<dbReference type="EMBL" id="PKPP01001263">
    <property type="protein sequence ID" value="PWA84131.1"/>
    <property type="molecule type" value="Genomic_DNA"/>
</dbReference>
<comment type="caution">
    <text evidence="2">The sequence shown here is derived from an EMBL/GenBank/DDBJ whole genome shotgun (WGS) entry which is preliminary data.</text>
</comment>
<feature type="region of interest" description="Disordered" evidence="1">
    <location>
        <begin position="81"/>
        <end position="105"/>
    </location>
</feature>
<proteinExistence type="predicted"/>
<feature type="compositionally biased region" description="Polar residues" evidence="1">
    <location>
        <begin position="85"/>
        <end position="104"/>
    </location>
</feature>
<reference evidence="2 3" key="1">
    <citation type="journal article" date="2018" name="Mol. Plant">
        <title>The genome of Artemisia annua provides insight into the evolution of Asteraceae family and artemisinin biosynthesis.</title>
        <authorList>
            <person name="Shen Q."/>
            <person name="Zhang L."/>
            <person name="Liao Z."/>
            <person name="Wang S."/>
            <person name="Yan T."/>
            <person name="Shi P."/>
            <person name="Liu M."/>
            <person name="Fu X."/>
            <person name="Pan Q."/>
            <person name="Wang Y."/>
            <person name="Lv Z."/>
            <person name="Lu X."/>
            <person name="Zhang F."/>
            <person name="Jiang W."/>
            <person name="Ma Y."/>
            <person name="Chen M."/>
            <person name="Hao X."/>
            <person name="Li L."/>
            <person name="Tang Y."/>
            <person name="Lv G."/>
            <person name="Zhou Y."/>
            <person name="Sun X."/>
            <person name="Brodelius P.E."/>
            <person name="Rose J.K.C."/>
            <person name="Tang K."/>
        </authorList>
    </citation>
    <scope>NUCLEOTIDE SEQUENCE [LARGE SCALE GENOMIC DNA]</scope>
    <source>
        <strain evidence="3">cv. Huhao1</strain>
        <tissue evidence="2">Leaf</tissue>
    </source>
</reference>
<keyword evidence="3" id="KW-1185">Reference proteome</keyword>
<evidence type="ECO:0000256" key="1">
    <source>
        <dbReference type="SAM" id="MobiDB-lite"/>
    </source>
</evidence>
<dbReference type="AlphaFoldDB" id="A0A2U1PEA9"/>